<dbReference type="AlphaFoldDB" id="L0F1E8"/>
<evidence type="ECO:0000313" key="2">
    <source>
        <dbReference type="Proteomes" id="UP000010797"/>
    </source>
</evidence>
<keyword evidence="2" id="KW-1185">Reference proteome</keyword>
<reference evidence="2" key="1">
    <citation type="submission" date="2012-02" db="EMBL/GenBank/DDBJ databases">
        <title>Complete sequence of Desulfitobacterium dichloroeliminans LMG P-21439.</title>
        <authorList>
            <person name="Lucas S."/>
            <person name="Han J."/>
            <person name="Lapidus A."/>
            <person name="Cheng J.-F."/>
            <person name="Goodwin L."/>
            <person name="Pitluck S."/>
            <person name="Peters L."/>
            <person name="Ovchinnikova G."/>
            <person name="Teshima H."/>
            <person name="Detter J.C."/>
            <person name="Han C."/>
            <person name="Tapia R."/>
            <person name="Land M."/>
            <person name="Hauser L."/>
            <person name="Kyrpides N."/>
            <person name="Ivanova N."/>
            <person name="Pagani I."/>
            <person name="Kruse T."/>
            <person name="de Vos W.M."/>
            <person name="Boon N."/>
            <person name="Smidt H."/>
            <person name="Woyke T."/>
        </authorList>
    </citation>
    <scope>NUCLEOTIDE SEQUENCE [LARGE SCALE GENOMIC DNA]</scope>
    <source>
        <strain evidence="2">LMG P-21439 / DCA1</strain>
    </source>
</reference>
<organism evidence="1 2">
    <name type="scientific">Desulfitobacterium dichloroeliminans (strain LMG P-21439 / DCA1)</name>
    <dbReference type="NCBI Taxonomy" id="871963"/>
    <lineage>
        <taxon>Bacteria</taxon>
        <taxon>Bacillati</taxon>
        <taxon>Bacillota</taxon>
        <taxon>Clostridia</taxon>
        <taxon>Eubacteriales</taxon>
        <taxon>Desulfitobacteriaceae</taxon>
        <taxon>Desulfitobacterium</taxon>
    </lineage>
</organism>
<dbReference type="HOGENOM" id="CLU_3327177_0_0_9"/>
<accession>L0F1E8</accession>
<name>L0F1E8_DESDL</name>
<dbReference type="EMBL" id="CP003344">
    <property type="protein sequence ID" value="AGA67669.1"/>
    <property type="molecule type" value="Genomic_DNA"/>
</dbReference>
<protein>
    <submittedName>
        <fullName evidence="1">Uncharacterized protein</fullName>
    </submittedName>
</protein>
<dbReference type="KEGG" id="ddl:Desdi_0101"/>
<evidence type="ECO:0000313" key="1">
    <source>
        <dbReference type="EMBL" id="AGA67669.1"/>
    </source>
</evidence>
<dbReference type="Proteomes" id="UP000010797">
    <property type="component" value="Chromosome"/>
</dbReference>
<proteinExistence type="predicted"/>
<sequence>MIVAILRPVTHTPAVWILLSQVGGAFSIIFPQRESSAG</sequence>
<gene>
    <name evidence="1" type="ordered locus">Desdi_0101</name>
</gene>